<evidence type="ECO:0000256" key="4">
    <source>
        <dbReference type="ARBA" id="ARBA00022982"/>
    </source>
</evidence>
<evidence type="ECO:0000256" key="2">
    <source>
        <dbReference type="ARBA" id="ARBA00007557"/>
    </source>
</evidence>
<protein>
    <recommendedName>
        <fullName evidence="5">Electron transfer flavoprotein subunit beta</fullName>
        <shortName evidence="5">Beta-ETF</shortName>
    </recommendedName>
</protein>
<dbReference type="InterPro" id="IPR014729">
    <property type="entry name" value="Rossmann-like_a/b/a_fold"/>
</dbReference>
<dbReference type="Pfam" id="PF01012">
    <property type="entry name" value="ETF"/>
    <property type="match status" value="1"/>
</dbReference>
<dbReference type="InterPro" id="IPR012255">
    <property type="entry name" value="ETF_b"/>
</dbReference>
<dbReference type="InterPro" id="IPR014730">
    <property type="entry name" value="ETF_a/b_N"/>
</dbReference>
<dbReference type="PANTHER" id="PTHR21294">
    <property type="entry name" value="ELECTRON TRANSFER FLAVOPROTEIN BETA-SUBUNIT"/>
    <property type="match status" value="1"/>
</dbReference>
<dbReference type="SMART" id="SM00893">
    <property type="entry name" value="ETF"/>
    <property type="match status" value="1"/>
</dbReference>
<feature type="region of interest" description="Disordered" evidence="6">
    <location>
        <begin position="224"/>
        <end position="248"/>
    </location>
</feature>
<dbReference type="VEuPathDB" id="AmoebaDB:MBAL_005389"/>
<keyword evidence="5" id="KW-0496">Mitochondrion</keyword>
<name>A0A0B4R371_MASBA</name>
<evidence type="ECO:0000256" key="3">
    <source>
        <dbReference type="ARBA" id="ARBA00022448"/>
    </source>
</evidence>
<comment type="subcellular location">
    <subcellularLocation>
        <location evidence="1 5">Mitochondrion matrix</location>
    </subcellularLocation>
</comment>
<dbReference type="GO" id="GO:0005759">
    <property type="term" value="C:mitochondrial matrix"/>
    <property type="evidence" value="ECO:0007669"/>
    <property type="project" value="UniProtKB-SubCell"/>
</dbReference>
<comment type="similarity">
    <text evidence="2 5">Belongs to the ETF beta-subunit/FixA family.</text>
</comment>
<accession>A0A0B4R371</accession>
<organism evidence="8">
    <name type="scientific">Mastigamoeba balamuthi</name>
    <name type="common">Phreatamoeba balamuthi</name>
    <dbReference type="NCBI Taxonomy" id="108607"/>
    <lineage>
        <taxon>Eukaryota</taxon>
        <taxon>Amoebozoa</taxon>
        <taxon>Evosea</taxon>
        <taxon>Archamoebae</taxon>
        <taxon>Mastigamoebida</taxon>
        <taxon>Mastigamoebidae</taxon>
        <taxon>Mastigamoeba</taxon>
    </lineage>
</organism>
<dbReference type="AlphaFoldDB" id="A0A0B4R371"/>
<reference evidence="8" key="1">
    <citation type="journal article" date="2015" name="Mol. Biol. Evol.">
        <title>Lateral gene transfer and gene duplication played a key role in the evolution of Mastigamoeba balamuthi hydrogenosomes.</title>
        <authorList>
            <person name="Nyvltova E."/>
            <person name="Stairs C.W."/>
            <person name="Hrdy I."/>
            <person name="Ridl J."/>
            <person name="Mach J."/>
            <person name="Paces J."/>
            <person name="Roger A.J."/>
            <person name="Tachezy J."/>
        </authorList>
    </citation>
    <scope>NUCLEOTIDE SEQUENCE</scope>
</reference>
<keyword evidence="3 5" id="KW-0813">Transport</keyword>
<comment type="subunit">
    <text evidence="5">Heterodimer of an alpha and a beta subunit.</text>
</comment>
<evidence type="ECO:0000256" key="5">
    <source>
        <dbReference type="PIRNR" id="PIRNR000090"/>
    </source>
</evidence>
<dbReference type="SUPFAM" id="SSF52402">
    <property type="entry name" value="Adenine nucleotide alpha hydrolases-like"/>
    <property type="match status" value="1"/>
</dbReference>
<dbReference type="EMBL" id="KP006415">
    <property type="protein sequence ID" value="AIW54305.1"/>
    <property type="molecule type" value="mRNA"/>
</dbReference>
<evidence type="ECO:0000256" key="6">
    <source>
        <dbReference type="SAM" id="MobiDB-lite"/>
    </source>
</evidence>
<dbReference type="PIRSF" id="PIRSF000090">
    <property type="entry name" value="Beta-ETF"/>
    <property type="match status" value="1"/>
</dbReference>
<evidence type="ECO:0000313" key="8">
    <source>
        <dbReference type="EMBL" id="AIW54305.1"/>
    </source>
</evidence>
<sequence>MSLIGTVLVGVKRCVDPSVRVRAIPNSPRPAVDAQRANRTLGPLDAIALEAALRLRSAGHATRVVVASVGPQVDAHEALRAGLAMGADAALHVPRGSGAGDWASEAALAAEPLAAARGLAQAVAQCDARLVLVGAQASDTAQGQTGPMLAGMLGWHQATSIVELEVLRDGGDLCRLRVATDPTTDGQVLELSLPAVVTCNPRLNAPRVAKLPDVLKARRAKIETLPAEPQAPHTQVLSATNAPPRRTAPPRIAKTAAELLDMLRHDGHISS</sequence>
<keyword evidence="4 5" id="KW-0249">Electron transport</keyword>
<comment type="function">
    <text evidence="5">The electron transfer flavoprotein serves as a specific electron acceptor for several dehydrogenases, including five acyl-CoA dehydrogenases, glutaryl-CoA and sarcosine dehydrogenase. It transfers the electrons to the main mitochondrial respiratory chain via ETF-ubiquinone oxidoreductase (ETF dehydrogenase).</text>
</comment>
<evidence type="ECO:0000256" key="1">
    <source>
        <dbReference type="ARBA" id="ARBA00004305"/>
    </source>
</evidence>
<dbReference type="Gene3D" id="3.40.50.620">
    <property type="entry name" value="HUPs"/>
    <property type="match status" value="1"/>
</dbReference>
<dbReference type="GO" id="GO:0009055">
    <property type="term" value="F:electron transfer activity"/>
    <property type="evidence" value="ECO:0007669"/>
    <property type="project" value="InterPro"/>
</dbReference>
<feature type="compositionally biased region" description="Low complexity" evidence="6">
    <location>
        <begin position="239"/>
        <end position="248"/>
    </location>
</feature>
<dbReference type="PANTHER" id="PTHR21294:SF8">
    <property type="entry name" value="ELECTRON TRANSFER FLAVOPROTEIN SUBUNIT BETA"/>
    <property type="match status" value="1"/>
</dbReference>
<evidence type="ECO:0000259" key="7">
    <source>
        <dbReference type="SMART" id="SM00893"/>
    </source>
</evidence>
<feature type="domain" description="Electron transfer flavoprotein alpha/beta-subunit N-terminal" evidence="7">
    <location>
        <begin position="29"/>
        <end position="229"/>
    </location>
</feature>
<proteinExistence type="evidence at transcript level"/>